<reference evidence="1" key="1">
    <citation type="submission" date="2014-11" db="EMBL/GenBank/DDBJ databases">
        <authorList>
            <person name="Amaro Gonzalez C."/>
        </authorList>
    </citation>
    <scope>NUCLEOTIDE SEQUENCE</scope>
</reference>
<reference evidence="1" key="2">
    <citation type="journal article" date="2015" name="Fish Shellfish Immunol.">
        <title>Early steps in the European eel (Anguilla anguilla)-Vibrio vulnificus interaction in the gills: Role of the RtxA13 toxin.</title>
        <authorList>
            <person name="Callol A."/>
            <person name="Pajuelo D."/>
            <person name="Ebbesson L."/>
            <person name="Teles M."/>
            <person name="MacKenzie S."/>
            <person name="Amaro C."/>
        </authorList>
    </citation>
    <scope>NUCLEOTIDE SEQUENCE</scope>
</reference>
<dbReference type="EMBL" id="GBXM01070686">
    <property type="protein sequence ID" value="JAH37891.1"/>
    <property type="molecule type" value="Transcribed_RNA"/>
</dbReference>
<dbReference type="AlphaFoldDB" id="A0A0E9S9E9"/>
<proteinExistence type="predicted"/>
<name>A0A0E9S9E9_ANGAN</name>
<organism evidence="1">
    <name type="scientific">Anguilla anguilla</name>
    <name type="common">European freshwater eel</name>
    <name type="synonym">Muraena anguilla</name>
    <dbReference type="NCBI Taxonomy" id="7936"/>
    <lineage>
        <taxon>Eukaryota</taxon>
        <taxon>Metazoa</taxon>
        <taxon>Chordata</taxon>
        <taxon>Craniata</taxon>
        <taxon>Vertebrata</taxon>
        <taxon>Euteleostomi</taxon>
        <taxon>Actinopterygii</taxon>
        <taxon>Neopterygii</taxon>
        <taxon>Teleostei</taxon>
        <taxon>Anguilliformes</taxon>
        <taxon>Anguillidae</taxon>
        <taxon>Anguilla</taxon>
    </lineage>
</organism>
<accession>A0A0E9S9E9</accession>
<protein>
    <submittedName>
        <fullName evidence="1">Uncharacterized protein</fullName>
    </submittedName>
</protein>
<sequence length="39" mass="4402">MKPNRKNSSVSVVAQHRVDCRAASTRLITSQKCFLQFHG</sequence>
<evidence type="ECO:0000313" key="1">
    <source>
        <dbReference type="EMBL" id="JAH37891.1"/>
    </source>
</evidence>